<dbReference type="AlphaFoldDB" id="A0A172T1V6"/>
<dbReference type="SUPFAM" id="SSF52499">
    <property type="entry name" value="Isochorismatase-like hydrolases"/>
    <property type="match status" value="1"/>
</dbReference>
<evidence type="ECO:0000313" key="5">
    <source>
        <dbReference type="Proteomes" id="UP000077096"/>
    </source>
</evidence>
<dbReference type="CDD" id="cd00431">
    <property type="entry name" value="cysteine_hydrolases"/>
    <property type="match status" value="1"/>
</dbReference>
<sequence length="174" mass="20055">MEALLIVDLQNDFAKPGGALYFPGAENVIPPIVELAKEFKKRGLSIIYTRDWHEDNDYEFSIWGVHCLHDTKGSEIVDELKEVLDGYEKAYEIKKSRYSAFYGTNLENLLRELDIRKVYVGGLVTHICVLFTVEELRNRGIETVVYSTCVDSFDKEMHNFALREMEEVLLAKVI</sequence>
<gene>
    <name evidence="4" type="ORF">ENU12_03000</name>
    <name evidence="3" type="ORF">JM64_02395</name>
</gene>
<keyword evidence="1 3" id="KW-0378">Hydrolase</keyword>
<dbReference type="Pfam" id="PF00857">
    <property type="entry name" value="Isochorismatase"/>
    <property type="match status" value="1"/>
</dbReference>
<dbReference type="PATRIC" id="fig|93466.3.peg.529"/>
<dbReference type="InterPro" id="IPR000868">
    <property type="entry name" value="Isochorismatase-like_dom"/>
</dbReference>
<evidence type="ECO:0000313" key="4">
    <source>
        <dbReference type="EMBL" id="HGQ76884.1"/>
    </source>
</evidence>
<dbReference type="Gene3D" id="3.40.50.850">
    <property type="entry name" value="Isochorismatase-like"/>
    <property type="match status" value="1"/>
</dbReference>
<evidence type="ECO:0000256" key="1">
    <source>
        <dbReference type="ARBA" id="ARBA00022801"/>
    </source>
</evidence>
<dbReference type="Proteomes" id="UP000077096">
    <property type="component" value="Chromosome"/>
</dbReference>
<dbReference type="InterPro" id="IPR050272">
    <property type="entry name" value="Isochorismatase-like_hydrls"/>
</dbReference>
<dbReference type="InterPro" id="IPR036380">
    <property type="entry name" value="Isochorismatase-like_sf"/>
</dbReference>
<organism evidence="3 5">
    <name type="scientific">Fervidobacterium pennivorans</name>
    <dbReference type="NCBI Taxonomy" id="93466"/>
    <lineage>
        <taxon>Bacteria</taxon>
        <taxon>Thermotogati</taxon>
        <taxon>Thermotogota</taxon>
        <taxon>Thermotogae</taxon>
        <taxon>Thermotogales</taxon>
        <taxon>Fervidobacteriaceae</taxon>
        <taxon>Fervidobacterium</taxon>
    </lineage>
</organism>
<dbReference type="PANTHER" id="PTHR43540">
    <property type="entry name" value="PEROXYUREIDOACRYLATE/UREIDOACRYLATE AMIDOHYDROLASE-RELATED"/>
    <property type="match status" value="1"/>
</dbReference>
<evidence type="ECO:0000259" key="2">
    <source>
        <dbReference type="Pfam" id="PF00857"/>
    </source>
</evidence>
<feature type="domain" description="Isochorismatase-like" evidence="2">
    <location>
        <begin position="3"/>
        <end position="167"/>
    </location>
</feature>
<protein>
    <submittedName>
        <fullName evidence="3">Cysteine hydrolase</fullName>
    </submittedName>
</protein>
<dbReference type="EMBL" id="DTBH01000065">
    <property type="protein sequence ID" value="HGQ76884.1"/>
    <property type="molecule type" value="Genomic_DNA"/>
</dbReference>
<name>A0A172T1V6_FERPE</name>
<dbReference type="EMBL" id="CP011393">
    <property type="protein sequence ID" value="ANE40977.1"/>
    <property type="molecule type" value="Genomic_DNA"/>
</dbReference>
<accession>A0A172T1V6</accession>
<reference evidence="3 5" key="1">
    <citation type="submission" date="2014-08" db="EMBL/GenBank/DDBJ databases">
        <title>Fervidobacterium pennivorans DYC genome.</title>
        <authorList>
            <person name="Wushke S."/>
        </authorList>
    </citation>
    <scope>NUCLEOTIDE SEQUENCE [LARGE SCALE GENOMIC DNA]</scope>
    <source>
        <strain evidence="3 5">DYC</strain>
    </source>
</reference>
<dbReference type="OrthoDB" id="9796485at2"/>
<evidence type="ECO:0000313" key="3">
    <source>
        <dbReference type="EMBL" id="ANE40977.1"/>
    </source>
</evidence>
<dbReference type="PANTHER" id="PTHR43540:SF6">
    <property type="entry name" value="ISOCHORISMATASE-LIKE DOMAIN-CONTAINING PROTEIN"/>
    <property type="match status" value="1"/>
</dbReference>
<dbReference type="KEGG" id="fng:JM64_02395"/>
<dbReference type="GO" id="GO:0016787">
    <property type="term" value="F:hydrolase activity"/>
    <property type="evidence" value="ECO:0007669"/>
    <property type="project" value="UniProtKB-KW"/>
</dbReference>
<reference evidence="4" key="2">
    <citation type="journal article" date="2020" name="mSystems">
        <title>Genome- and Community-Level Interaction Insights into Carbon Utilization and Element Cycling Functions of Hydrothermarchaeota in Hydrothermal Sediment.</title>
        <authorList>
            <person name="Zhou Z."/>
            <person name="Liu Y."/>
            <person name="Xu W."/>
            <person name="Pan J."/>
            <person name="Luo Z.H."/>
            <person name="Li M."/>
        </authorList>
    </citation>
    <scope>NUCLEOTIDE SEQUENCE [LARGE SCALE GENOMIC DNA]</scope>
    <source>
        <strain evidence="4">SpSt-640</strain>
    </source>
</reference>
<proteinExistence type="predicted"/>